<feature type="compositionally biased region" description="Polar residues" evidence="5">
    <location>
        <begin position="215"/>
        <end position="224"/>
    </location>
</feature>
<dbReference type="AlphaFoldDB" id="A0A3S0ZR91"/>
<feature type="region of interest" description="Disordered" evidence="5">
    <location>
        <begin position="128"/>
        <end position="160"/>
    </location>
</feature>
<dbReference type="Gene3D" id="1.20.1260.10">
    <property type="match status" value="2"/>
</dbReference>
<sequence>DIVRQGYNERLNFQLEQQITSYVRQEVAYKAYASYFGRADVARDGFQHFFHDSAKTARKLGLELTQLVNQRGGHVRYPVIQLKDACTHAIEAELAKGEITKPRFGQPGSARTEDLICQFLLLNRKDTSHQDKADRQDTRDRPERRDRWDKSDKTDETDKTDTDKLLKNKITGESRPSRVRLARIKRWTWSLFASDREDQEDQADQGDQATTTITVQSETSSQAPSAYKLDDRSSWLNGLFGLEDCLAVEKTAQQELLPIIAMTRKGNMRDPQIYHALRFNLDHHVMRTYRVAELVTRLQRQQDLDSYELEEFLLDKELEDDD</sequence>
<evidence type="ECO:0000313" key="7">
    <source>
        <dbReference type="Proteomes" id="UP000271974"/>
    </source>
</evidence>
<organism evidence="6 7">
    <name type="scientific">Elysia chlorotica</name>
    <name type="common">Eastern emerald elysia</name>
    <name type="synonym">Sea slug</name>
    <dbReference type="NCBI Taxonomy" id="188477"/>
    <lineage>
        <taxon>Eukaryota</taxon>
        <taxon>Metazoa</taxon>
        <taxon>Spiralia</taxon>
        <taxon>Lophotrochozoa</taxon>
        <taxon>Mollusca</taxon>
        <taxon>Gastropoda</taxon>
        <taxon>Heterobranchia</taxon>
        <taxon>Euthyneura</taxon>
        <taxon>Panpulmonata</taxon>
        <taxon>Sacoglossa</taxon>
        <taxon>Placobranchoidea</taxon>
        <taxon>Plakobranchidae</taxon>
        <taxon>Elysia</taxon>
    </lineage>
</organism>
<dbReference type="InterPro" id="IPR009078">
    <property type="entry name" value="Ferritin-like_SF"/>
</dbReference>
<protein>
    <recommendedName>
        <fullName evidence="1">ferroxidase</fullName>
        <ecNumber evidence="1">1.16.3.1</ecNumber>
    </recommendedName>
</protein>
<evidence type="ECO:0000256" key="3">
    <source>
        <dbReference type="ARBA" id="ARBA00025111"/>
    </source>
</evidence>
<feature type="compositionally biased region" description="Low complexity" evidence="5">
    <location>
        <begin position="205"/>
        <end position="214"/>
    </location>
</feature>
<evidence type="ECO:0000313" key="6">
    <source>
        <dbReference type="EMBL" id="RUS83971.1"/>
    </source>
</evidence>
<dbReference type="EMBL" id="RQTK01000223">
    <property type="protein sequence ID" value="RUS83971.1"/>
    <property type="molecule type" value="Genomic_DNA"/>
</dbReference>
<dbReference type="InterPro" id="IPR012347">
    <property type="entry name" value="Ferritin-like"/>
</dbReference>
<dbReference type="EC" id="1.16.3.1" evidence="1"/>
<dbReference type="STRING" id="188477.A0A3S0ZR91"/>
<feature type="non-terminal residue" evidence="6">
    <location>
        <position position="1"/>
    </location>
</feature>
<keyword evidence="2" id="KW-0560">Oxidoreductase</keyword>
<evidence type="ECO:0000256" key="1">
    <source>
        <dbReference type="ARBA" id="ARBA00013107"/>
    </source>
</evidence>
<comment type="caution">
    <text evidence="6">The sequence shown here is derived from an EMBL/GenBank/DDBJ whole genome shotgun (WGS) entry which is preliminary data.</text>
</comment>
<dbReference type="PANTHER" id="PTHR11431">
    <property type="entry name" value="FERRITIN"/>
    <property type="match status" value="1"/>
</dbReference>
<comment type="catalytic activity">
    <reaction evidence="4">
        <text>4 Fe(2+) + O2 + 4 H(+) = 4 Fe(3+) + 2 H2O</text>
        <dbReference type="Rhea" id="RHEA:11148"/>
        <dbReference type="ChEBI" id="CHEBI:15377"/>
        <dbReference type="ChEBI" id="CHEBI:15378"/>
        <dbReference type="ChEBI" id="CHEBI:15379"/>
        <dbReference type="ChEBI" id="CHEBI:29033"/>
        <dbReference type="ChEBI" id="CHEBI:29034"/>
        <dbReference type="EC" id="1.16.3.1"/>
    </reaction>
</comment>
<comment type="function">
    <text evidence="3">Stores iron in a soluble, non-toxic, readily available form. Important for iron homeostasis. Has ferroxidase activity. Iron is taken up in the ferrous form and deposited as ferric hydroxides after oxidation.</text>
</comment>
<feature type="region of interest" description="Disordered" evidence="5">
    <location>
        <begin position="196"/>
        <end position="226"/>
    </location>
</feature>
<dbReference type="Proteomes" id="UP000271974">
    <property type="component" value="Unassembled WGS sequence"/>
</dbReference>
<dbReference type="InterPro" id="IPR001519">
    <property type="entry name" value="Ferritin"/>
</dbReference>
<evidence type="ECO:0000256" key="4">
    <source>
        <dbReference type="ARBA" id="ARBA00047990"/>
    </source>
</evidence>
<dbReference type="SUPFAM" id="SSF47240">
    <property type="entry name" value="Ferritin-like"/>
    <property type="match status" value="2"/>
</dbReference>
<accession>A0A3S0ZR91</accession>
<keyword evidence="7" id="KW-1185">Reference proteome</keyword>
<dbReference type="GO" id="GO:0005737">
    <property type="term" value="C:cytoplasm"/>
    <property type="evidence" value="ECO:0007669"/>
    <property type="project" value="TreeGrafter"/>
</dbReference>
<dbReference type="GO" id="GO:0008199">
    <property type="term" value="F:ferric iron binding"/>
    <property type="evidence" value="ECO:0007669"/>
    <property type="project" value="InterPro"/>
</dbReference>
<name>A0A3S0ZR91_ELYCH</name>
<evidence type="ECO:0000256" key="5">
    <source>
        <dbReference type="SAM" id="MobiDB-lite"/>
    </source>
</evidence>
<dbReference type="GO" id="GO:0006879">
    <property type="term" value="P:intracellular iron ion homeostasis"/>
    <property type="evidence" value="ECO:0007669"/>
    <property type="project" value="InterPro"/>
</dbReference>
<dbReference type="PANTHER" id="PTHR11431:SF75">
    <property type="entry name" value="FERRITIN"/>
    <property type="match status" value="1"/>
</dbReference>
<dbReference type="GO" id="GO:0006826">
    <property type="term" value="P:iron ion transport"/>
    <property type="evidence" value="ECO:0007669"/>
    <property type="project" value="InterPro"/>
</dbReference>
<proteinExistence type="predicted"/>
<gene>
    <name evidence="6" type="ORF">EGW08_008277</name>
</gene>
<evidence type="ECO:0000256" key="2">
    <source>
        <dbReference type="ARBA" id="ARBA00023002"/>
    </source>
</evidence>
<dbReference type="GO" id="GO:0004322">
    <property type="term" value="F:ferroxidase activity"/>
    <property type="evidence" value="ECO:0007669"/>
    <property type="project" value="UniProtKB-EC"/>
</dbReference>
<dbReference type="GO" id="GO:0008198">
    <property type="term" value="F:ferrous iron binding"/>
    <property type="evidence" value="ECO:0007669"/>
    <property type="project" value="TreeGrafter"/>
</dbReference>
<dbReference type="OrthoDB" id="186462at2759"/>
<reference evidence="6 7" key="1">
    <citation type="submission" date="2019-01" db="EMBL/GenBank/DDBJ databases">
        <title>A draft genome assembly of the solar-powered sea slug Elysia chlorotica.</title>
        <authorList>
            <person name="Cai H."/>
            <person name="Li Q."/>
            <person name="Fang X."/>
            <person name="Li J."/>
            <person name="Curtis N.E."/>
            <person name="Altenburger A."/>
            <person name="Shibata T."/>
            <person name="Feng M."/>
            <person name="Maeda T."/>
            <person name="Schwartz J.A."/>
            <person name="Shigenobu S."/>
            <person name="Lundholm N."/>
            <person name="Nishiyama T."/>
            <person name="Yang H."/>
            <person name="Hasebe M."/>
            <person name="Li S."/>
            <person name="Pierce S.K."/>
            <person name="Wang J."/>
        </authorList>
    </citation>
    <scope>NUCLEOTIDE SEQUENCE [LARGE SCALE GENOMIC DNA]</scope>
    <source>
        <strain evidence="6">EC2010</strain>
        <tissue evidence="6">Whole organism of an adult</tissue>
    </source>
</reference>